<reference evidence="1 2" key="1">
    <citation type="journal article" date="2008" name="Science">
        <title>The Physcomitrella genome reveals evolutionary insights into the conquest of land by plants.</title>
        <authorList>
            <person name="Rensing S."/>
            <person name="Lang D."/>
            <person name="Zimmer A."/>
            <person name="Terry A."/>
            <person name="Salamov A."/>
            <person name="Shapiro H."/>
            <person name="Nishiyama T."/>
            <person name="Perroud P.-F."/>
            <person name="Lindquist E."/>
            <person name="Kamisugi Y."/>
            <person name="Tanahashi T."/>
            <person name="Sakakibara K."/>
            <person name="Fujita T."/>
            <person name="Oishi K."/>
            <person name="Shin-I T."/>
            <person name="Kuroki Y."/>
            <person name="Toyoda A."/>
            <person name="Suzuki Y."/>
            <person name="Hashimoto A."/>
            <person name="Yamaguchi K."/>
            <person name="Sugano A."/>
            <person name="Kohara Y."/>
            <person name="Fujiyama A."/>
            <person name="Anterola A."/>
            <person name="Aoki S."/>
            <person name="Ashton N."/>
            <person name="Barbazuk W.B."/>
            <person name="Barker E."/>
            <person name="Bennetzen J."/>
            <person name="Bezanilla M."/>
            <person name="Blankenship R."/>
            <person name="Cho S.H."/>
            <person name="Dutcher S."/>
            <person name="Estelle M."/>
            <person name="Fawcett J.A."/>
            <person name="Gundlach H."/>
            <person name="Hanada K."/>
            <person name="Heyl A."/>
            <person name="Hicks K.A."/>
            <person name="Hugh J."/>
            <person name="Lohr M."/>
            <person name="Mayer K."/>
            <person name="Melkozernov A."/>
            <person name="Murata T."/>
            <person name="Nelson D."/>
            <person name="Pils B."/>
            <person name="Prigge M."/>
            <person name="Reiss B."/>
            <person name="Renner T."/>
            <person name="Rombauts S."/>
            <person name="Rushton P."/>
            <person name="Sanderfoot A."/>
            <person name="Schween G."/>
            <person name="Shiu S.-H."/>
            <person name="Stueber K."/>
            <person name="Theodoulou F.L."/>
            <person name="Tu H."/>
            <person name="Van de Peer Y."/>
            <person name="Verrier P.J."/>
            <person name="Waters E."/>
            <person name="Wood A."/>
            <person name="Yang L."/>
            <person name="Cove D."/>
            <person name="Cuming A."/>
            <person name="Hasebe M."/>
            <person name="Lucas S."/>
            <person name="Mishler D.B."/>
            <person name="Reski R."/>
            <person name="Grigoriev I."/>
            <person name="Quatrano R.S."/>
            <person name="Boore J.L."/>
        </authorList>
    </citation>
    <scope>NUCLEOTIDE SEQUENCE [LARGE SCALE GENOMIC DNA]</scope>
    <source>
        <strain evidence="1 2">cv. Gransden 2004</strain>
    </source>
</reference>
<dbReference type="EMBL" id="ABEU02000001">
    <property type="status" value="NOT_ANNOTATED_CDS"/>
    <property type="molecule type" value="Genomic_DNA"/>
</dbReference>
<accession>A0A7I3ZNY7</accession>
<gene>
    <name evidence="1" type="primary">LOC112278769</name>
</gene>
<dbReference type="Gramene" id="Pp3c1_9020V3.4">
    <property type="protein sequence ID" value="PAC:32968585.CDS.1"/>
    <property type="gene ID" value="Pp3c1_9020"/>
</dbReference>
<organism evidence="1 2">
    <name type="scientific">Physcomitrium patens</name>
    <name type="common">Spreading-leaved earth moss</name>
    <name type="synonym">Physcomitrella patens</name>
    <dbReference type="NCBI Taxonomy" id="3218"/>
    <lineage>
        <taxon>Eukaryota</taxon>
        <taxon>Viridiplantae</taxon>
        <taxon>Streptophyta</taxon>
        <taxon>Embryophyta</taxon>
        <taxon>Bryophyta</taxon>
        <taxon>Bryophytina</taxon>
        <taxon>Bryopsida</taxon>
        <taxon>Funariidae</taxon>
        <taxon>Funariales</taxon>
        <taxon>Funariaceae</taxon>
        <taxon>Physcomitrium</taxon>
    </lineage>
</organism>
<dbReference type="EnsemblPlants" id="Pp3c1_9020V3.2">
    <property type="protein sequence ID" value="PAC:32968583.CDS.1"/>
    <property type="gene ID" value="Pp3c1_9020"/>
</dbReference>
<dbReference type="EnsemblPlants" id="Pp3c1_9020V3.3">
    <property type="protein sequence ID" value="PAC:32968584.CDS.1"/>
    <property type="gene ID" value="Pp3c1_9020"/>
</dbReference>
<protein>
    <submittedName>
        <fullName evidence="1">Uncharacterized protein</fullName>
    </submittedName>
</protein>
<sequence length="214" mass="24025">MATAVSWAMSVLTSVRIEGLPKPIFSRDNEGFRSTSMQCFALRSWNRHACQEVQISGLKLGVVSGGRIRVRDKFCVGMALSGEGVGGVENLGTDAAVWLRENLPLHLEKDGVDVDLSKRIAEACADACVRILATGRSFDPMMIMDAMEEEVERRDLRGDDILPFEIGRKAAKVLTQRWNELPLGERPKNYHHQLYINKKDVVDFDKWPKNLNLP</sequence>
<dbReference type="Proteomes" id="UP000006727">
    <property type="component" value="Chromosome 1"/>
</dbReference>
<keyword evidence="2" id="KW-1185">Reference proteome</keyword>
<name>A0A7I3ZNY7_PHYPA</name>
<evidence type="ECO:0000313" key="1">
    <source>
        <dbReference type="EnsemblPlants" id="PAC:32968584.CDS.1"/>
    </source>
</evidence>
<dbReference type="Gramene" id="Pp3c1_9020V3.2">
    <property type="protein sequence ID" value="PAC:32968583.CDS.1"/>
    <property type="gene ID" value="Pp3c1_9020"/>
</dbReference>
<reference evidence="1" key="3">
    <citation type="submission" date="2020-12" db="UniProtKB">
        <authorList>
            <consortium name="EnsemblPlants"/>
        </authorList>
    </citation>
    <scope>IDENTIFICATION</scope>
</reference>
<evidence type="ECO:0000313" key="2">
    <source>
        <dbReference type="Proteomes" id="UP000006727"/>
    </source>
</evidence>
<reference evidence="1 2" key="2">
    <citation type="journal article" date="2018" name="Plant J.">
        <title>The Physcomitrella patens chromosome-scale assembly reveals moss genome structure and evolution.</title>
        <authorList>
            <person name="Lang D."/>
            <person name="Ullrich K.K."/>
            <person name="Murat F."/>
            <person name="Fuchs J."/>
            <person name="Jenkins J."/>
            <person name="Haas F.B."/>
            <person name="Piednoel M."/>
            <person name="Gundlach H."/>
            <person name="Van Bel M."/>
            <person name="Meyberg R."/>
            <person name="Vives C."/>
            <person name="Morata J."/>
            <person name="Symeonidi A."/>
            <person name="Hiss M."/>
            <person name="Muchero W."/>
            <person name="Kamisugi Y."/>
            <person name="Saleh O."/>
            <person name="Blanc G."/>
            <person name="Decker E.L."/>
            <person name="van Gessel N."/>
            <person name="Grimwood J."/>
            <person name="Hayes R.D."/>
            <person name="Graham S.W."/>
            <person name="Gunter L.E."/>
            <person name="McDaniel S.F."/>
            <person name="Hoernstein S.N.W."/>
            <person name="Larsson A."/>
            <person name="Li F.W."/>
            <person name="Perroud P.F."/>
            <person name="Phillips J."/>
            <person name="Ranjan P."/>
            <person name="Rokshar D.S."/>
            <person name="Rothfels C.J."/>
            <person name="Schneider L."/>
            <person name="Shu S."/>
            <person name="Stevenson D.W."/>
            <person name="Thummler F."/>
            <person name="Tillich M."/>
            <person name="Villarreal Aguilar J.C."/>
            <person name="Widiez T."/>
            <person name="Wong G.K."/>
            <person name="Wymore A."/>
            <person name="Zhang Y."/>
            <person name="Zimmer A.D."/>
            <person name="Quatrano R.S."/>
            <person name="Mayer K.F.X."/>
            <person name="Goodstein D."/>
            <person name="Casacuberta J.M."/>
            <person name="Vandepoele K."/>
            <person name="Reski R."/>
            <person name="Cuming A.C."/>
            <person name="Tuskan G.A."/>
            <person name="Maumus F."/>
            <person name="Salse J."/>
            <person name="Schmutz J."/>
            <person name="Rensing S.A."/>
        </authorList>
    </citation>
    <scope>NUCLEOTIDE SEQUENCE [LARGE SCALE GENOMIC DNA]</scope>
    <source>
        <strain evidence="1 2">cv. Gransden 2004</strain>
    </source>
</reference>
<dbReference type="Gramene" id="Pp3c1_9020V3.3">
    <property type="protein sequence ID" value="PAC:32968584.CDS.1"/>
    <property type="gene ID" value="Pp3c1_9020"/>
</dbReference>
<dbReference type="EnsemblPlants" id="Pp3c1_9020V3.4">
    <property type="protein sequence ID" value="PAC:32968585.CDS.1"/>
    <property type="gene ID" value="Pp3c1_9020"/>
</dbReference>
<dbReference type="AlphaFoldDB" id="A0A7I3ZNY7"/>
<proteinExistence type="predicted"/>